<dbReference type="CDD" id="cd00637">
    <property type="entry name" value="7tm_classA_rhodopsin-like"/>
    <property type="match status" value="1"/>
</dbReference>
<organism evidence="13 14">
    <name type="scientific">Pocillopora meandrina</name>
    <dbReference type="NCBI Taxonomy" id="46732"/>
    <lineage>
        <taxon>Eukaryota</taxon>
        <taxon>Metazoa</taxon>
        <taxon>Cnidaria</taxon>
        <taxon>Anthozoa</taxon>
        <taxon>Hexacorallia</taxon>
        <taxon>Scleractinia</taxon>
        <taxon>Astrocoeniina</taxon>
        <taxon>Pocilloporidae</taxon>
        <taxon>Pocillopora</taxon>
    </lineage>
</organism>
<dbReference type="PROSITE" id="PS00237">
    <property type="entry name" value="G_PROTEIN_RECEP_F1_1"/>
    <property type="match status" value="1"/>
</dbReference>
<dbReference type="EMBL" id="CALNXJ010000009">
    <property type="protein sequence ID" value="CAH3104355.1"/>
    <property type="molecule type" value="Genomic_DNA"/>
</dbReference>
<feature type="transmembrane region" description="Helical" evidence="11">
    <location>
        <begin position="172"/>
        <end position="191"/>
    </location>
</feature>
<evidence type="ECO:0000256" key="2">
    <source>
        <dbReference type="ARBA" id="ARBA00022475"/>
    </source>
</evidence>
<name>A0AAU9WBZ1_9CNID</name>
<evidence type="ECO:0000256" key="4">
    <source>
        <dbReference type="ARBA" id="ARBA00022989"/>
    </source>
</evidence>
<evidence type="ECO:0000256" key="10">
    <source>
        <dbReference type="RuleBase" id="RU000688"/>
    </source>
</evidence>
<feature type="transmembrane region" description="Helical" evidence="11">
    <location>
        <begin position="98"/>
        <end position="118"/>
    </location>
</feature>
<dbReference type="SUPFAM" id="SSF81321">
    <property type="entry name" value="Family A G protein-coupled receptor-like"/>
    <property type="match status" value="1"/>
</dbReference>
<dbReference type="GO" id="GO:0004930">
    <property type="term" value="F:G protein-coupled receptor activity"/>
    <property type="evidence" value="ECO:0007669"/>
    <property type="project" value="UniProtKB-KW"/>
</dbReference>
<dbReference type="PANTHER" id="PTHR24246">
    <property type="entry name" value="OLFACTORY RECEPTOR AND ADENOSINE RECEPTOR"/>
    <property type="match status" value="1"/>
</dbReference>
<comment type="caution">
    <text evidence="13">The sequence shown here is derived from an EMBL/GenBank/DDBJ whole genome shotgun (WGS) entry which is preliminary data.</text>
</comment>
<gene>
    <name evidence="13" type="ORF">PMEA_00034676</name>
</gene>
<dbReference type="InterPro" id="IPR000276">
    <property type="entry name" value="GPCR_Rhodpsn"/>
</dbReference>
<feature type="transmembrane region" description="Helical" evidence="11">
    <location>
        <begin position="59"/>
        <end position="78"/>
    </location>
</feature>
<feature type="transmembrane region" description="Helical" evidence="11">
    <location>
        <begin position="20"/>
        <end position="47"/>
    </location>
</feature>
<keyword evidence="6 11" id="KW-0472">Membrane</keyword>
<dbReference type="SMART" id="SM01381">
    <property type="entry name" value="7TM_GPCR_Srsx"/>
    <property type="match status" value="1"/>
</dbReference>
<keyword evidence="9 10" id="KW-0807">Transducer</keyword>
<comment type="subcellular location">
    <subcellularLocation>
        <location evidence="1">Cell membrane</location>
        <topology evidence="1">Multi-pass membrane protein</topology>
    </subcellularLocation>
</comment>
<evidence type="ECO:0000256" key="11">
    <source>
        <dbReference type="SAM" id="Phobius"/>
    </source>
</evidence>
<dbReference type="InterPro" id="IPR017452">
    <property type="entry name" value="GPCR_Rhodpsn_7TM"/>
</dbReference>
<accession>A0AAU9WBZ1</accession>
<keyword evidence="8" id="KW-0325">Glycoprotein</keyword>
<keyword evidence="3 10" id="KW-0812">Transmembrane</keyword>
<dbReference type="GO" id="GO:0005886">
    <property type="term" value="C:plasma membrane"/>
    <property type="evidence" value="ECO:0007669"/>
    <property type="project" value="UniProtKB-SubCell"/>
</dbReference>
<evidence type="ECO:0000256" key="5">
    <source>
        <dbReference type="ARBA" id="ARBA00023040"/>
    </source>
</evidence>
<keyword evidence="2" id="KW-1003">Cell membrane</keyword>
<dbReference type="Pfam" id="PF00001">
    <property type="entry name" value="7tm_1"/>
    <property type="match status" value="1"/>
</dbReference>
<evidence type="ECO:0000256" key="8">
    <source>
        <dbReference type="ARBA" id="ARBA00023180"/>
    </source>
</evidence>
<feature type="transmembrane region" description="Helical" evidence="11">
    <location>
        <begin position="139"/>
        <end position="160"/>
    </location>
</feature>
<evidence type="ECO:0000256" key="7">
    <source>
        <dbReference type="ARBA" id="ARBA00023170"/>
    </source>
</evidence>
<proteinExistence type="inferred from homology"/>
<feature type="transmembrane region" description="Helical" evidence="11">
    <location>
        <begin position="261"/>
        <end position="283"/>
    </location>
</feature>
<evidence type="ECO:0000313" key="13">
    <source>
        <dbReference type="EMBL" id="CAH3104355.1"/>
    </source>
</evidence>
<dbReference type="Proteomes" id="UP001159428">
    <property type="component" value="Unassembled WGS sequence"/>
</dbReference>
<keyword evidence="7 10" id="KW-0675">Receptor</keyword>
<feature type="domain" description="G-protein coupled receptors family 1 profile" evidence="12">
    <location>
        <begin position="38"/>
        <end position="281"/>
    </location>
</feature>
<keyword evidence="5 10" id="KW-0297">G-protein coupled receptor</keyword>
<dbReference type="PRINTS" id="PR00237">
    <property type="entry name" value="GPCRRHODOPSN"/>
</dbReference>
<dbReference type="AlphaFoldDB" id="A0AAU9WBZ1"/>
<evidence type="ECO:0000256" key="3">
    <source>
        <dbReference type="ARBA" id="ARBA00022692"/>
    </source>
</evidence>
<sequence length="316" mass="36633">MTSEETLNVLWLRVDNLETISVTFVILGIACTPVIVFGNSLVIWSIWKDPLKKLRRSPSGLIVLSMATADFLVGSFLLPTATFWGWSMFHFKKPRIPYLAVSAVFVNVSVGHIFLLTLDRFFAIVTPLQYRAVVTPKRISVAIISCWIYFFIFGIIFGLLQHQYFIIMQTAYNIQIISILLGISVMSAVMVKRFHSYCQRSEFTHQSTTQRQMILQRERGLCKAIAVVICAYLFCFIPWFVTHFLIYFCLPCFNDLSNLCLSYVVSTSLMHANSGVNPFIYAWRFPKYRETFMHLLKRRNNQSGQFTEHQFYNTRL</sequence>
<keyword evidence="4 11" id="KW-1133">Transmembrane helix</keyword>
<evidence type="ECO:0000259" key="12">
    <source>
        <dbReference type="PROSITE" id="PS50262"/>
    </source>
</evidence>
<evidence type="ECO:0000313" key="14">
    <source>
        <dbReference type="Proteomes" id="UP001159428"/>
    </source>
</evidence>
<evidence type="ECO:0000256" key="6">
    <source>
        <dbReference type="ARBA" id="ARBA00023136"/>
    </source>
</evidence>
<evidence type="ECO:0000256" key="9">
    <source>
        <dbReference type="ARBA" id="ARBA00023224"/>
    </source>
</evidence>
<feature type="transmembrane region" description="Helical" evidence="11">
    <location>
        <begin position="221"/>
        <end position="241"/>
    </location>
</feature>
<evidence type="ECO:0000256" key="1">
    <source>
        <dbReference type="ARBA" id="ARBA00004651"/>
    </source>
</evidence>
<dbReference type="Gene3D" id="1.20.1070.10">
    <property type="entry name" value="Rhodopsin 7-helix transmembrane proteins"/>
    <property type="match status" value="1"/>
</dbReference>
<comment type="similarity">
    <text evidence="10">Belongs to the G-protein coupled receptor 1 family.</text>
</comment>
<dbReference type="PANTHER" id="PTHR24246:SF27">
    <property type="entry name" value="ADENOSINE RECEPTOR, ISOFORM A"/>
    <property type="match status" value="1"/>
</dbReference>
<keyword evidence="14" id="KW-1185">Reference proteome</keyword>
<dbReference type="PROSITE" id="PS50262">
    <property type="entry name" value="G_PROTEIN_RECEP_F1_2"/>
    <property type="match status" value="1"/>
</dbReference>
<protein>
    <recommendedName>
        <fullName evidence="12">G-protein coupled receptors family 1 profile domain-containing protein</fullName>
    </recommendedName>
</protein>
<reference evidence="13 14" key="1">
    <citation type="submission" date="2022-05" db="EMBL/GenBank/DDBJ databases">
        <authorList>
            <consortium name="Genoscope - CEA"/>
            <person name="William W."/>
        </authorList>
    </citation>
    <scope>NUCLEOTIDE SEQUENCE [LARGE SCALE GENOMIC DNA]</scope>
</reference>